<dbReference type="EMBL" id="GL450516">
    <property type="protein sequence ID" value="EFN80916.1"/>
    <property type="molecule type" value="Genomic_DNA"/>
</dbReference>
<dbReference type="PANTHER" id="PTHR46060">
    <property type="entry name" value="MARINER MOS1 TRANSPOSASE-LIKE PROTEIN"/>
    <property type="match status" value="1"/>
</dbReference>
<dbReference type="GO" id="GO:0006303">
    <property type="term" value="P:double-strand break repair via nonhomologous end joining"/>
    <property type="evidence" value="ECO:0007669"/>
    <property type="project" value="TreeGrafter"/>
</dbReference>
<keyword evidence="4" id="KW-1185">Reference proteome</keyword>
<reference evidence="3 4" key="1">
    <citation type="journal article" date="2010" name="Science">
        <title>Genomic comparison of the ants Camponotus floridanus and Harpegnathos saltator.</title>
        <authorList>
            <person name="Bonasio R."/>
            <person name="Zhang G."/>
            <person name="Ye C."/>
            <person name="Mutti N.S."/>
            <person name="Fang X."/>
            <person name="Qin N."/>
            <person name="Donahue G."/>
            <person name="Yang P."/>
            <person name="Li Q."/>
            <person name="Li C."/>
            <person name="Zhang P."/>
            <person name="Huang Z."/>
            <person name="Berger S.L."/>
            <person name="Reinberg D."/>
            <person name="Wang J."/>
            <person name="Liebig J."/>
        </authorList>
    </citation>
    <scope>NUCLEOTIDE SEQUENCE [LARGE SCALE GENOMIC DNA]</scope>
    <source>
        <strain evidence="3 4">R22 G/1</strain>
    </source>
</reference>
<dbReference type="GO" id="GO:0042800">
    <property type="term" value="F:histone H3K4 methyltransferase activity"/>
    <property type="evidence" value="ECO:0007669"/>
    <property type="project" value="TreeGrafter"/>
</dbReference>
<dbReference type="GO" id="GO:0000014">
    <property type="term" value="F:single-stranded DNA endodeoxyribonuclease activity"/>
    <property type="evidence" value="ECO:0007669"/>
    <property type="project" value="TreeGrafter"/>
</dbReference>
<dbReference type="Pfam" id="PF08279">
    <property type="entry name" value="HTH_11"/>
    <property type="match status" value="1"/>
</dbReference>
<dbReference type="OMA" id="INICDTH"/>
<dbReference type="Gene3D" id="1.10.10.10">
    <property type="entry name" value="Winged helix-like DNA-binding domain superfamily/Winged helix DNA-binding domain"/>
    <property type="match status" value="1"/>
</dbReference>
<sequence>MECKNDHFRHILLFYFRKGKKAAEAHKEICEVYGVGCITECTCQNWFKKFRSGDFSFKDDQRSSRPSEVDEDKMKAIIESNRHIIVREIAKRLNVSHRTIENHIRRLELVKKLDIWVPYELKEIHLTQRINICDTHFKRNAID</sequence>
<keyword evidence="3" id="KW-0489">Methyltransferase</keyword>
<dbReference type="InterPro" id="IPR036388">
    <property type="entry name" value="WH-like_DNA-bd_sf"/>
</dbReference>
<dbReference type="GO" id="GO:0044547">
    <property type="term" value="F:DNA topoisomerase binding"/>
    <property type="evidence" value="ECO:0007669"/>
    <property type="project" value="TreeGrafter"/>
</dbReference>
<organism evidence="4">
    <name type="scientific">Harpegnathos saltator</name>
    <name type="common">Jerdon's jumping ant</name>
    <dbReference type="NCBI Taxonomy" id="610380"/>
    <lineage>
        <taxon>Eukaryota</taxon>
        <taxon>Metazoa</taxon>
        <taxon>Ecdysozoa</taxon>
        <taxon>Arthropoda</taxon>
        <taxon>Hexapoda</taxon>
        <taxon>Insecta</taxon>
        <taxon>Pterygota</taxon>
        <taxon>Neoptera</taxon>
        <taxon>Endopterygota</taxon>
        <taxon>Hymenoptera</taxon>
        <taxon>Apocrita</taxon>
        <taxon>Aculeata</taxon>
        <taxon>Formicoidea</taxon>
        <taxon>Formicidae</taxon>
        <taxon>Ponerinae</taxon>
        <taxon>Ponerini</taxon>
        <taxon>Harpegnathos</taxon>
    </lineage>
</organism>
<feature type="domain" description="Helix-turn-helix type 11" evidence="1">
    <location>
        <begin position="74"/>
        <end position="108"/>
    </location>
</feature>
<dbReference type="Gene3D" id="1.10.10.1450">
    <property type="match status" value="1"/>
</dbReference>
<dbReference type="GO" id="GO:0003697">
    <property type="term" value="F:single-stranded DNA binding"/>
    <property type="evidence" value="ECO:0007669"/>
    <property type="project" value="TreeGrafter"/>
</dbReference>
<dbReference type="Proteomes" id="UP000008237">
    <property type="component" value="Unassembled WGS sequence"/>
</dbReference>
<proteinExistence type="predicted"/>
<evidence type="ECO:0000259" key="2">
    <source>
        <dbReference type="Pfam" id="PF17906"/>
    </source>
</evidence>
<dbReference type="GO" id="GO:0015074">
    <property type="term" value="P:DNA integration"/>
    <property type="evidence" value="ECO:0007669"/>
    <property type="project" value="TreeGrafter"/>
</dbReference>
<feature type="domain" description="Mos1 transposase HTH" evidence="2">
    <location>
        <begin position="7"/>
        <end position="54"/>
    </location>
</feature>
<dbReference type="Pfam" id="PF17906">
    <property type="entry name" value="HTH_48"/>
    <property type="match status" value="1"/>
</dbReference>
<dbReference type="InParanoid" id="E2BTQ4"/>
<dbReference type="GO" id="GO:0000793">
    <property type="term" value="C:condensed chromosome"/>
    <property type="evidence" value="ECO:0007669"/>
    <property type="project" value="TreeGrafter"/>
</dbReference>
<dbReference type="GO" id="GO:0046975">
    <property type="term" value="F:histone H3K36 methyltransferase activity"/>
    <property type="evidence" value="ECO:0007669"/>
    <property type="project" value="TreeGrafter"/>
</dbReference>
<dbReference type="PANTHER" id="PTHR46060:SF2">
    <property type="entry name" value="HISTONE-LYSINE N-METHYLTRANSFERASE SETMAR"/>
    <property type="match status" value="1"/>
</dbReference>
<dbReference type="GO" id="GO:0032259">
    <property type="term" value="P:methylation"/>
    <property type="evidence" value="ECO:0007669"/>
    <property type="project" value="UniProtKB-KW"/>
</dbReference>
<protein>
    <submittedName>
        <fullName evidence="3">Histone-lysine N-methyltransferase SETMAR</fullName>
    </submittedName>
</protein>
<dbReference type="AlphaFoldDB" id="E2BTQ4"/>
<evidence type="ECO:0000259" key="1">
    <source>
        <dbReference type="Pfam" id="PF08279"/>
    </source>
</evidence>
<name>E2BTQ4_HARSA</name>
<dbReference type="GO" id="GO:0031297">
    <property type="term" value="P:replication fork processing"/>
    <property type="evidence" value="ECO:0007669"/>
    <property type="project" value="TreeGrafter"/>
</dbReference>
<gene>
    <name evidence="3" type="ORF">EAI_04703</name>
</gene>
<feature type="non-terminal residue" evidence="3">
    <location>
        <position position="143"/>
    </location>
</feature>
<dbReference type="SUPFAM" id="SSF46785">
    <property type="entry name" value="Winged helix' DNA-binding domain"/>
    <property type="match status" value="1"/>
</dbReference>
<dbReference type="GO" id="GO:0003690">
    <property type="term" value="F:double-stranded DNA binding"/>
    <property type="evidence" value="ECO:0007669"/>
    <property type="project" value="TreeGrafter"/>
</dbReference>
<dbReference type="InterPro" id="IPR041426">
    <property type="entry name" value="Mos1_HTH"/>
</dbReference>
<dbReference type="GO" id="GO:0044774">
    <property type="term" value="P:mitotic DNA integrity checkpoint signaling"/>
    <property type="evidence" value="ECO:0007669"/>
    <property type="project" value="TreeGrafter"/>
</dbReference>
<dbReference type="GO" id="GO:0000729">
    <property type="term" value="P:DNA double-strand break processing"/>
    <property type="evidence" value="ECO:0007669"/>
    <property type="project" value="TreeGrafter"/>
</dbReference>
<dbReference type="InterPro" id="IPR052709">
    <property type="entry name" value="Transposase-MT_Hybrid"/>
</dbReference>
<dbReference type="OrthoDB" id="7600185at2759"/>
<dbReference type="GO" id="GO:0005634">
    <property type="term" value="C:nucleus"/>
    <property type="evidence" value="ECO:0007669"/>
    <property type="project" value="TreeGrafter"/>
</dbReference>
<dbReference type="InterPro" id="IPR013196">
    <property type="entry name" value="HTH_11"/>
</dbReference>
<evidence type="ECO:0000313" key="3">
    <source>
        <dbReference type="EMBL" id="EFN80916.1"/>
    </source>
</evidence>
<accession>E2BTQ4</accession>
<dbReference type="InterPro" id="IPR036390">
    <property type="entry name" value="WH_DNA-bd_sf"/>
</dbReference>
<evidence type="ECO:0000313" key="4">
    <source>
        <dbReference type="Proteomes" id="UP000008237"/>
    </source>
</evidence>
<keyword evidence="3" id="KW-0808">Transferase</keyword>
<dbReference type="GO" id="GO:0035861">
    <property type="term" value="C:site of double-strand break"/>
    <property type="evidence" value="ECO:0007669"/>
    <property type="project" value="TreeGrafter"/>
</dbReference>